<comment type="similarity">
    <text evidence="2">Belongs to the NOP14 family.</text>
</comment>
<evidence type="ECO:0000256" key="1">
    <source>
        <dbReference type="ARBA" id="ARBA00004604"/>
    </source>
</evidence>
<dbReference type="PANTHER" id="PTHR23183:SF0">
    <property type="entry name" value="NUCLEOLAR PROTEIN 14"/>
    <property type="match status" value="1"/>
</dbReference>
<evidence type="ECO:0008006" key="9">
    <source>
        <dbReference type="Google" id="ProtNLM"/>
    </source>
</evidence>
<protein>
    <recommendedName>
        <fullName evidence="9">Nucleolar protein 14</fullName>
    </recommendedName>
</protein>
<comment type="function">
    <text evidence="6">Involved in nucleolar processing of pre-18S ribosomal RNA. Has a role in the nuclear export of 40S pre-ribosomal subunit to the cytoplasm.</text>
</comment>
<evidence type="ECO:0000313" key="7">
    <source>
        <dbReference type="EMBL" id="KAL3268043.1"/>
    </source>
</evidence>
<keyword evidence="3" id="KW-0690">Ribosome biogenesis</keyword>
<dbReference type="InterPro" id="IPR007276">
    <property type="entry name" value="Nop14"/>
</dbReference>
<dbReference type="Proteomes" id="UP001516400">
    <property type="component" value="Unassembled WGS sequence"/>
</dbReference>
<evidence type="ECO:0000256" key="5">
    <source>
        <dbReference type="ARBA" id="ARBA00023242"/>
    </source>
</evidence>
<comment type="caution">
    <text evidence="7">The sequence shown here is derived from an EMBL/GenBank/DDBJ whole genome shotgun (WGS) entry which is preliminary data.</text>
</comment>
<keyword evidence="4" id="KW-0698">rRNA processing</keyword>
<evidence type="ECO:0000313" key="8">
    <source>
        <dbReference type="Proteomes" id="UP001516400"/>
    </source>
</evidence>
<evidence type="ECO:0000256" key="6">
    <source>
        <dbReference type="ARBA" id="ARBA00024695"/>
    </source>
</evidence>
<evidence type="ECO:0000256" key="2">
    <source>
        <dbReference type="ARBA" id="ARBA00007466"/>
    </source>
</evidence>
<evidence type="ECO:0000256" key="3">
    <source>
        <dbReference type="ARBA" id="ARBA00022517"/>
    </source>
</evidence>
<dbReference type="AlphaFoldDB" id="A0ABD2MP19"/>
<reference evidence="7 8" key="1">
    <citation type="journal article" date="2021" name="BMC Biol.">
        <title>Horizontally acquired antibacterial genes associated with adaptive radiation of ladybird beetles.</title>
        <authorList>
            <person name="Li H.S."/>
            <person name="Tang X.F."/>
            <person name="Huang Y.H."/>
            <person name="Xu Z.Y."/>
            <person name="Chen M.L."/>
            <person name="Du X.Y."/>
            <person name="Qiu B.Y."/>
            <person name="Chen P.T."/>
            <person name="Zhang W."/>
            <person name="Slipinski A."/>
            <person name="Escalona H.E."/>
            <person name="Waterhouse R.M."/>
            <person name="Zwick A."/>
            <person name="Pang H."/>
        </authorList>
    </citation>
    <scope>NUCLEOTIDE SEQUENCE [LARGE SCALE GENOMIC DNA]</scope>
    <source>
        <strain evidence="7">SYSU2018</strain>
    </source>
</reference>
<organism evidence="7 8">
    <name type="scientific">Cryptolaemus montrouzieri</name>
    <dbReference type="NCBI Taxonomy" id="559131"/>
    <lineage>
        <taxon>Eukaryota</taxon>
        <taxon>Metazoa</taxon>
        <taxon>Ecdysozoa</taxon>
        <taxon>Arthropoda</taxon>
        <taxon>Hexapoda</taxon>
        <taxon>Insecta</taxon>
        <taxon>Pterygota</taxon>
        <taxon>Neoptera</taxon>
        <taxon>Endopterygota</taxon>
        <taxon>Coleoptera</taxon>
        <taxon>Polyphaga</taxon>
        <taxon>Cucujiformia</taxon>
        <taxon>Coccinelloidea</taxon>
        <taxon>Coccinellidae</taxon>
        <taxon>Scymninae</taxon>
        <taxon>Scymnini</taxon>
        <taxon>Cryptolaemus</taxon>
    </lineage>
</organism>
<name>A0ABD2MP19_9CUCU</name>
<dbReference type="EMBL" id="JABFTP020000021">
    <property type="protein sequence ID" value="KAL3268043.1"/>
    <property type="molecule type" value="Genomic_DNA"/>
</dbReference>
<proteinExistence type="inferred from homology"/>
<keyword evidence="5" id="KW-0539">Nucleus</keyword>
<evidence type="ECO:0000256" key="4">
    <source>
        <dbReference type="ARBA" id="ARBA00022552"/>
    </source>
</evidence>
<dbReference type="GO" id="GO:0005730">
    <property type="term" value="C:nucleolus"/>
    <property type="evidence" value="ECO:0007669"/>
    <property type="project" value="UniProtKB-SubCell"/>
</dbReference>
<dbReference type="PANTHER" id="PTHR23183">
    <property type="entry name" value="NOP14"/>
    <property type="match status" value="1"/>
</dbReference>
<gene>
    <name evidence="7" type="ORF">HHI36_007173</name>
</gene>
<dbReference type="Pfam" id="PF04147">
    <property type="entry name" value="Nop14"/>
    <property type="match status" value="1"/>
</dbReference>
<accession>A0ABD2MP19</accession>
<comment type="subcellular location">
    <subcellularLocation>
        <location evidence="1">Nucleus</location>
        <location evidence="1">Nucleolus</location>
    </subcellularLocation>
</comment>
<dbReference type="GO" id="GO:0006364">
    <property type="term" value="P:rRNA processing"/>
    <property type="evidence" value="ECO:0007669"/>
    <property type="project" value="UniProtKB-KW"/>
</dbReference>
<keyword evidence="8" id="KW-1185">Reference proteome</keyword>
<sequence>MNKENCHNSILEVIKEKFQEYWKKPKEYPGLENLFFLKIVGILFTTSDFRHQVVTPCLIFMEQMLIKCRVRTRRDIAYGLFLATLVLEFTDSSKRFMPGCLNYLGGILHMAIPKSSVRLIKVIPPFRPISSDLVLLNNQRSLDLTPKMEVADLVCGVVTESFKVRSLHATLKMINEFYLNFKNLSSNIEIFETIYNYCKMIDINIYPKIVTNQMENFLKQFESDKEKRELKYIAMEAKKPKALRLYEPKIVEVYDGKRYKVQSREKAERDKLIHKLKRAKKGALREIRRDNTFLGRVKITQQIQSDKERKEKVKRIFAEASIQQSELNELDRKKKKK</sequence>